<accession>A0ABU3C6I9</accession>
<dbReference type="EMBL" id="JAVRHQ010000003">
    <property type="protein sequence ID" value="MDT0641958.1"/>
    <property type="molecule type" value="Genomic_DNA"/>
</dbReference>
<protein>
    <submittedName>
        <fullName evidence="1">Uncharacterized protein</fullName>
    </submittedName>
</protein>
<keyword evidence="2" id="KW-1185">Reference proteome</keyword>
<comment type="caution">
    <text evidence="1">The sequence shown here is derived from an EMBL/GenBank/DDBJ whole genome shotgun (WGS) entry which is preliminary data.</text>
</comment>
<reference evidence="1 2" key="1">
    <citation type="submission" date="2023-09" db="EMBL/GenBank/DDBJ databases">
        <authorList>
            <person name="Rey-Velasco X."/>
        </authorList>
    </citation>
    <scope>NUCLEOTIDE SEQUENCE [LARGE SCALE GENOMIC DNA]</scope>
    <source>
        <strain evidence="1 2">F363</strain>
    </source>
</reference>
<evidence type="ECO:0000313" key="2">
    <source>
        <dbReference type="Proteomes" id="UP001262889"/>
    </source>
</evidence>
<organism evidence="1 2">
    <name type="scientific">Autumnicola tepida</name>
    <dbReference type="NCBI Taxonomy" id="3075595"/>
    <lineage>
        <taxon>Bacteria</taxon>
        <taxon>Pseudomonadati</taxon>
        <taxon>Bacteroidota</taxon>
        <taxon>Flavobacteriia</taxon>
        <taxon>Flavobacteriales</taxon>
        <taxon>Flavobacteriaceae</taxon>
        <taxon>Autumnicola</taxon>
    </lineage>
</organism>
<name>A0ABU3C6I9_9FLAO</name>
<dbReference type="Proteomes" id="UP001262889">
    <property type="component" value="Unassembled WGS sequence"/>
</dbReference>
<sequence length="52" mass="5811">MAGIDHLDIWGGHNPHARNTAAVIVNSWNASFEQTAADKKFFLVPAFVQLRF</sequence>
<dbReference type="RefSeq" id="WP_311533633.1">
    <property type="nucleotide sequence ID" value="NZ_JAVRHQ010000003.1"/>
</dbReference>
<evidence type="ECO:0000313" key="1">
    <source>
        <dbReference type="EMBL" id="MDT0641958.1"/>
    </source>
</evidence>
<gene>
    <name evidence="1" type="ORF">RM553_03850</name>
</gene>
<proteinExistence type="predicted"/>